<dbReference type="PROSITE" id="PS51900">
    <property type="entry name" value="CB"/>
    <property type="match status" value="1"/>
</dbReference>
<evidence type="ECO:0000313" key="8">
    <source>
        <dbReference type="EMBL" id="MDT7830923.1"/>
    </source>
</evidence>
<name>A0ABU3LBY5_9FLAO</name>
<dbReference type="InterPro" id="IPR010998">
    <property type="entry name" value="Integrase_recombinase_N"/>
</dbReference>
<dbReference type="Gene3D" id="1.10.150.130">
    <property type="match status" value="1"/>
</dbReference>
<dbReference type="CDD" id="cd00397">
    <property type="entry name" value="DNA_BRE_C"/>
    <property type="match status" value="1"/>
</dbReference>
<dbReference type="PANTHER" id="PTHR30349:SF41">
    <property type="entry name" value="INTEGRASE_RECOMBINASE PROTEIN MJ0367-RELATED"/>
    <property type="match status" value="1"/>
</dbReference>
<organism evidence="8 9">
    <name type="scientific">Asprobacillus argus</name>
    <dbReference type="NCBI Taxonomy" id="3076534"/>
    <lineage>
        <taxon>Bacteria</taxon>
        <taxon>Pseudomonadati</taxon>
        <taxon>Bacteroidota</taxon>
        <taxon>Flavobacteriia</taxon>
        <taxon>Flavobacteriales</taxon>
        <taxon>Flavobacteriaceae</taxon>
        <taxon>Asprobacillus</taxon>
    </lineage>
</organism>
<dbReference type="Proteomes" id="UP001257277">
    <property type="component" value="Unassembled WGS sequence"/>
</dbReference>
<accession>A0ABU3LBY5</accession>
<evidence type="ECO:0000256" key="1">
    <source>
        <dbReference type="ARBA" id="ARBA00008857"/>
    </source>
</evidence>
<dbReference type="InterPro" id="IPR013762">
    <property type="entry name" value="Integrase-like_cat_sf"/>
</dbReference>
<evidence type="ECO:0000259" key="6">
    <source>
        <dbReference type="PROSITE" id="PS51898"/>
    </source>
</evidence>
<evidence type="ECO:0000259" key="7">
    <source>
        <dbReference type="PROSITE" id="PS51900"/>
    </source>
</evidence>
<dbReference type="InterPro" id="IPR004107">
    <property type="entry name" value="Integrase_SAM-like_N"/>
</dbReference>
<dbReference type="EMBL" id="JAVTTO010000001">
    <property type="protein sequence ID" value="MDT7830923.1"/>
    <property type="molecule type" value="Genomic_DNA"/>
</dbReference>
<dbReference type="InterPro" id="IPR050090">
    <property type="entry name" value="Tyrosine_recombinase_XerCD"/>
</dbReference>
<reference evidence="8 9" key="1">
    <citation type="submission" date="2023-09" db="EMBL/GenBank/DDBJ databases">
        <title>Novel taxa isolated from Blanes Bay.</title>
        <authorList>
            <person name="Rey-Velasco X."/>
            <person name="Lucena T."/>
        </authorList>
    </citation>
    <scope>NUCLEOTIDE SEQUENCE [LARGE SCALE GENOMIC DNA]</scope>
    <source>
        <strain evidence="8 9">S356</strain>
    </source>
</reference>
<comment type="caution">
    <text evidence="8">The sequence shown here is derived from an EMBL/GenBank/DDBJ whole genome shotgun (WGS) entry which is preliminary data.</text>
</comment>
<dbReference type="RefSeq" id="WP_349240179.1">
    <property type="nucleotide sequence ID" value="NZ_JAVTTO010000001.1"/>
</dbReference>
<evidence type="ECO:0000313" key="9">
    <source>
        <dbReference type="Proteomes" id="UP001257277"/>
    </source>
</evidence>
<keyword evidence="4" id="KW-0233">DNA recombination</keyword>
<dbReference type="InterPro" id="IPR011010">
    <property type="entry name" value="DNA_brk_join_enz"/>
</dbReference>
<protein>
    <submittedName>
        <fullName evidence="8">Site-specific integrase</fullName>
    </submittedName>
</protein>
<dbReference type="InterPro" id="IPR002104">
    <property type="entry name" value="Integrase_catalytic"/>
</dbReference>
<comment type="similarity">
    <text evidence="1">Belongs to the 'phage' integrase family.</text>
</comment>
<dbReference type="SUPFAM" id="SSF56349">
    <property type="entry name" value="DNA breaking-rejoining enzymes"/>
    <property type="match status" value="1"/>
</dbReference>
<sequence>MSITEQILTLEHEIEHNQEHDLILKRRYSDPKIYIASGDLSKRWYVYFSFRNPVTGRLERMKNIYGVTNSYKTKEQRMRVLSAYRRNLLKLLKQGYSPFEDNSFLIAQEQSNSAEQNITNNKNGKQTSISKQDTIKVGVKPTASLKEEPSKPILEEPIQKEHQTNTTPTKTIKEAFEFALGLKEKVISVSTKRSYQNRVKNFLEWLDKNHKEITTIDQLDKKIVNNFLNDVLIKTSARNRNNYRTELSSILQTIEDNDLIAHNFIKKIPVLKTKPERNKTYSKELNEKIFSYLEEKDPILLLYIKFISYSFLRPIEVSRLKIKDINLISRTIQFEAKNSPLKTKIIPDILLKELPDLAKLNKEDYVFTPNAIGGKWEAALENRRGYFSNRFRETVKKHFKLGNDFGLYSFRHTFITKLYRQMVKDSSPFEAKSRLMLITGHSSMSALEKYLRDIDAELPADFSHLLK</sequence>
<keyword evidence="2" id="KW-0229">DNA integration</keyword>
<evidence type="ECO:0000256" key="5">
    <source>
        <dbReference type="PROSITE-ProRule" id="PRU01248"/>
    </source>
</evidence>
<evidence type="ECO:0000256" key="4">
    <source>
        <dbReference type="ARBA" id="ARBA00023172"/>
    </source>
</evidence>
<evidence type="ECO:0000256" key="2">
    <source>
        <dbReference type="ARBA" id="ARBA00022908"/>
    </source>
</evidence>
<keyword evidence="9" id="KW-1185">Reference proteome</keyword>
<feature type="domain" description="Tyr recombinase" evidence="6">
    <location>
        <begin position="276"/>
        <end position="467"/>
    </location>
</feature>
<evidence type="ECO:0000256" key="3">
    <source>
        <dbReference type="ARBA" id="ARBA00023125"/>
    </source>
</evidence>
<dbReference type="PANTHER" id="PTHR30349">
    <property type="entry name" value="PHAGE INTEGRASE-RELATED"/>
    <property type="match status" value="1"/>
</dbReference>
<gene>
    <name evidence="8" type="ORF">RQM59_00940</name>
</gene>
<proteinExistence type="inferred from homology"/>
<dbReference type="PROSITE" id="PS51898">
    <property type="entry name" value="TYR_RECOMBINASE"/>
    <property type="match status" value="1"/>
</dbReference>
<dbReference type="Pfam" id="PF02899">
    <property type="entry name" value="Phage_int_SAM_1"/>
    <property type="match status" value="1"/>
</dbReference>
<dbReference type="InterPro" id="IPR044068">
    <property type="entry name" value="CB"/>
</dbReference>
<keyword evidence="3 5" id="KW-0238">DNA-binding</keyword>
<dbReference type="Gene3D" id="1.10.443.10">
    <property type="entry name" value="Intergrase catalytic core"/>
    <property type="match status" value="1"/>
</dbReference>
<feature type="domain" description="Core-binding (CB)" evidence="7">
    <location>
        <begin position="167"/>
        <end position="255"/>
    </location>
</feature>